<dbReference type="InterPro" id="IPR002155">
    <property type="entry name" value="Thiolase"/>
</dbReference>
<dbReference type="InterPro" id="IPR016039">
    <property type="entry name" value="Thiolase-like"/>
</dbReference>
<dbReference type="Proteomes" id="UP001385892">
    <property type="component" value="Unassembled WGS sequence"/>
</dbReference>
<dbReference type="Pfam" id="PF22691">
    <property type="entry name" value="Thiolase_C_1"/>
    <property type="match status" value="1"/>
</dbReference>
<dbReference type="EMBL" id="JBBKZT010000002">
    <property type="protein sequence ID" value="MEJ8846072.1"/>
    <property type="molecule type" value="Genomic_DNA"/>
</dbReference>
<dbReference type="InterPro" id="IPR055140">
    <property type="entry name" value="Thiolase_C_2"/>
</dbReference>
<dbReference type="CDD" id="cd00829">
    <property type="entry name" value="SCP-x_thiolase"/>
    <property type="match status" value="1"/>
</dbReference>
<name>A0ABU8WEZ2_9BURK</name>
<evidence type="ECO:0000259" key="1">
    <source>
        <dbReference type="Pfam" id="PF22691"/>
    </source>
</evidence>
<dbReference type="PIRSF" id="PIRSF000429">
    <property type="entry name" value="Ac-CoA_Ac_transf"/>
    <property type="match status" value="1"/>
</dbReference>
<dbReference type="PANTHER" id="PTHR42870">
    <property type="entry name" value="ACETYL-COA C-ACETYLTRANSFERASE"/>
    <property type="match status" value="1"/>
</dbReference>
<accession>A0ABU8WEZ2</accession>
<dbReference type="PANTHER" id="PTHR42870:SF1">
    <property type="entry name" value="NON-SPECIFIC LIPID-TRANSFER PROTEIN-LIKE 2"/>
    <property type="match status" value="1"/>
</dbReference>
<comment type="caution">
    <text evidence="2">The sequence shown here is derived from an EMBL/GenBank/DDBJ whole genome shotgun (WGS) entry which is preliminary data.</text>
</comment>
<organism evidence="2 3">
    <name type="scientific">Variovorax rhizosphaerae</name>
    <dbReference type="NCBI Taxonomy" id="1836200"/>
    <lineage>
        <taxon>Bacteria</taxon>
        <taxon>Pseudomonadati</taxon>
        <taxon>Pseudomonadota</taxon>
        <taxon>Betaproteobacteria</taxon>
        <taxon>Burkholderiales</taxon>
        <taxon>Comamonadaceae</taxon>
        <taxon>Variovorax</taxon>
    </lineage>
</organism>
<feature type="domain" description="Thiolase C-terminal" evidence="1">
    <location>
        <begin position="256"/>
        <end position="387"/>
    </location>
</feature>
<evidence type="ECO:0000313" key="3">
    <source>
        <dbReference type="Proteomes" id="UP001385892"/>
    </source>
</evidence>
<dbReference type="RefSeq" id="WP_340341224.1">
    <property type="nucleotide sequence ID" value="NZ_JBBKZT010000002.1"/>
</dbReference>
<gene>
    <name evidence="2" type="ORF">WKW82_05415</name>
</gene>
<sequence>MDPKALGGRYAIAGIGEAGMGKAQAGDTALSLQCEAARQAILDAGLKPSDIDGVFAHWDDRAAGLLVTEYMGLTPSYVDSTVVGGQSNLTHIAHAMAAMEAGLCNVALISYGSTQRLDRSRSRGGTMQDARMPSGQFVLPYGMLSPIGFYAMQAQLHKHRHGTRAEDLGEVALAARRWAQLNPNAIAQGPLTMDDYLASPMVADPLRKLDICQVTDSAGAVVLVRADHARDLPRKPVLVQGFAEQYIQHATPFGTDDWLDNGVLAKMGRLALQRADMTRSDIDLVQIYDAFTIGVLVGLEELGFCERGESGAFVQGGRIAPGGAFPMNTSGGGLSFNHGGMFGMPLMIESVRQLRGDCGDRQVPGARNCLMQAGGLVMSAYMVMVLDTESR</sequence>
<reference evidence="2 3" key="1">
    <citation type="submission" date="2024-03" db="EMBL/GenBank/DDBJ databases">
        <title>Novel species of the genus Variovorax.</title>
        <authorList>
            <person name="Liu Q."/>
            <person name="Xin Y.-H."/>
        </authorList>
    </citation>
    <scope>NUCLEOTIDE SEQUENCE [LARGE SCALE GENOMIC DNA]</scope>
    <source>
        <strain evidence="2 3">KACC 18900</strain>
    </source>
</reference>
<evidence type="ECO:0000313" key="2">
    <source>
        <dbReference type="EMBL" id="MEJ8846072.1"/>
    </source>
</evidence>
<proteinExistence type="predicted"/>
<dbReference type="Gene3D" id="3.40.47.10">
    <property type="match status" value="1"/>
</dbReference>
<dbReference type="SUPFAM" id="SSF53901">
    <property type="entry name" value="Thiolase-like"/>
    <property type="match status" value="2"/>
</dbReference>
<protein>
    <submittedName>
        <fullName evidence="2">Thiolase</fullName>
    </submittedName>
</protein>
<keyword evidence="3" id="KW-1185">Reference proteome</keyword>